<protein>
    <recommendedName>
        <fullName evidence="4">Armadillo repeat-containing domain-containing protein</fullName>
    </recommendedName>
</protein>
<evidence type="ECO:0000313" key="2">
    <source>
        <dbReference type="EMBL" id="KAL5112212.1"/>
    </source>
</evidence>
<keyword evidence="1" id="KW-0472">Membrane</keyword>
<feature type="transmembrane region" description="Helical" evidence="1">
    <location>
        <begin position="22"/>
        <end position="43"/>
    </location>
</feature>
<keyword evidence="1" id="KW-0812">Transmembrane</keyword>
<gene>
    <name evidence="2" type="ORF">TcWFU_005782</name>
</gene>
<dbReference type="Proteomes" id="UP001651158">
    <property type="component" value="Unassembled WGS sequence"/>
</dbReference>
<proteinExistence type="predicted"/>
<evidence type="ECO:0008006" key="4">
    <source>
        <dbReference type="Google" id="ProtNLM"/>
    </source>
</evidence>
<evidence type="ECO:0000313" key="3">
    <source>
        <dbReference type="Proteomes" id="UP001651158"/>
    </source>
</evidence>
<keyword evidence="3" id="KW-1185">Reference proteome</keyword>
<reference evidence="2 3" key="1">
    <citation type="journal article" date="2022" name="Front. Cell. Infect. Microbiol.">
        <title>The Genomes of Two Strains of Taenia crassiceps the Animal Model for the Study of Human Cysticercosis.</title>
        <authorList>
            <person name="Bobes R.J."/>
            <person name="Estrada K."/>
            <person name="Rios-Valencia D.G."/>
            <person name="Calderon-Gallegos A."/>
            <person name="de la Torre P."/>
            <person name="Carrero J.C."/>
            <person name="Sanchez-Flores A."/>
            <person name="Laclette J.P."/>
        </authorList>
    </citation>
    <scope>NUCLEOTIDE SEQUENCE [LARGE SCALE GENOMIC DNA]</scope>
    <source>
        <strain evidence="2">WFUcys</strain>
    </source>
</reference>
<keyword evidence="1" id="KW-1133">Transmembrane helix</keyword>
<comment type="caution">
    <text evidence="2">The sequence shown here is derived from an EMBL/GenBank/DDBJ whole genome shotgun (WGS) entry which is preliminary data.</text>
</comment>
<dbReference type="EMBL" id="JAKROA010000001">
    <property type="protein sequence ID" value="KAL5112212.1"/>
    <property type="molecule type" value="Genomic_DNA"/>
</dbReference>
<organism evidence="2 3">
    <name type="scientific">Taenia crassiceps</name>
    <dbReference type="NCBI Taxonomy" id="6207"/>
    <lineage>
        <taxon>Eukaryota</taxon>
        <taxon>Metazoa</taxon>
        <taxon>Spiralia</taxon>
        <taxon>Lophotrochozoa</taxon>
        <taxon>Platyhelminthes</taxon>
        <taxon>Cestoda</taxon>
        <taxon>Eucestoda</taxon>
        <taxon>Cyclophyllidea</taxon>
        <taxon>Taeniidae</taxon>
        <taxon>Taenia</taxon>
    </lineage>
</organism>
<evidence type="ECO:0000256" key="1">
    <source>
        <dbReference type="SAM" id="Phobius"/>
    </source>
</evidence>
<sequence length="248" mass="28119">MQCCSFSDLTYNLMCSLKMSQIRVYILGLFGAAVAALGFFAIYRQSAHVSLRRKAKNGVPRNATNYHKISPNQSVQLDLSPCLKKDDSENRVSAEEIKHLMSLLPASNNEKFFRIMKTFVQLSNYNENIVFSRLLIFLQSLRLGQQQSWLSFVHCCIWASDGFVAGLRKIFSEKNEVILLKSTKFLCNMYQGICIQGRRQFSQESIFKALISAKGHLTLQATLFLSQAGPESEKFANAQHLLRVLVDC</sequence>
<accession>A0ABR4QR89</accession>
<name>A0ABR4QR89_9CEST</name>